<organism evidence="1 2">
    <name type="scientific">Eumeta variegata</name>
    <name type="common">Bagworm moth</name>
    <name type="synonym">Eumeta japonica</name>
    <dbReference type="NCBI Taxonomy" id="151549"/>
    <lineage>
        <taxon>Eukaryota</taxon>
        <taxon>Metazoa</taxon>
        <taxon>Ecdysozoa</taxon>
        <taxon>Arthropoda</taxon>
        <taxon>Hexapoda</taxon>
        <taxon>Insecta</taxon>
        <taxon>Pterygota</taxon>
        <taxon>Neoptera</taxon>
        <taxon>Endopterygota</taxon>
        <taxon>Lepidoptera</taxon>
        <taxon>Glossata</taxon>
        <taxon>Ditrysia</taxon>
        <taxon>Tineoidea</taxon>
        <taxon>Psychidae</taxon>
        <taxon>Oiketicinae</taxon>
        <taxon>Eumeta</taxon>
    </lineage>
</organism>
<proteinExistence type="predicted"/>
<keyword evidence="2" id="KW-1185">Reference proteome</keyword>
<dbReference type="AlphaFoldDB" id="A0A4C1W4B1"/>
<evidence type="ECO:0000313" key="2">
    <source>
        <dbReference type="Proteomes" id="UP000299102"/>
    </source>
</evidence>
<evidence type="ECO:0000313" key="1">
    <source>
        <dbReference type="EMBL" id="GBP44917.1"/>
    </source>
</evidence>
<accession>A0A4C1W4B1</accession>
<protein>
    <submittedName>
        <fullName evidence="1">Uncharacterized protein</fullName>
    </submittedName>
</protein>
<gene>
    <name evidence="1" type="ORF">EVAR_24832_1</name>
</gene>
<dbReference type="Proteomes" id="UP000299102">
    <property type="component" value="Unassembled WGS sequence"/>
</dbReference>
<reference evidence="1 2" key="1">
    <citation type="journal article" date="2019" name="Commun. Biol.">
        <title>The bagworm genome reveals a unique fibroin gene that provides high tensile strength.</title>
        <authorList>
            <person name="Kono N."/>
            <person name="Nakamura H."/>
            <person name="Ohtoshi R."/>
            <person name="Tomita M."/>
            <person name="Numata K."/>
            <person name="Arakawa K."/>
        </authorList>
    </citation>
    <scope>NUCLEOTIDE SEQUENCE [LARGE SCALE GENOMIC DNA]</scope>
</reference>
<name>A0A4C1W4B1_EUMVA</name>
<dbReference type="EMBL" id="BGZK01000460">
    <property type="protein sequence ID" value="GBP44917.1"/>
    <property type="molecule type" value="Genomic_DNA"/>
</dbReference>
<sequence length="195" mass="21868">MVAYSLCRYEINGASSTTTNLRFNPDLKLSTQVRRGRDHILTDGLVTSLRRKANGLLTKLKNHWSIRPCAILGRITESASGLPRPTNRKSGWYSFCAPSEQIALANAVPAFWKGKGYLVDGYLGRWRGSELMKGKVGHRNCYSLEEAQRRKLLLHVCIRCLVGKRTVVTFLVVQDHPPSTAHVLPPVECTLPKRL</sequence>
<comment type="caution">
    <text evidence="1">The sequence shown here is derived from an EMBL/GenBank/DDBJ whole genome shotgun (WGS) entry which is preliminary data.</text>
</comment>